<sequence length="94" mass="10361">MPSQGITQSGILKGNWTMMVSLKNSTITNSFRMPHVTFRRHSDVKGATITCLNECFDDRLSCCSSLLQSVCVSLYSYPAKDSNILKTKGPLSVL</sequence>
<gene>
    <name evidence="1" type="ORF">CEXT_795311</name>
</gene>
<evidence type="ECO:0000313" key="1">
    <source>
        <dbReference type="EMBL" id="GIY97598.1"/>
    </source>
</evidence>
<name>A0AAV4XTF6_CAEEX</name>
<accession>A0AAV4XTF6</accession>
<dbReference type="EMBL" id="BPLR01018187">
    <property type="protein sequence ID" value="GIY97598.1"/>
    <property type="molecule type" value="Genomic_DNA"/>
</dbReference>
<reference evidence="1 2" key="1">
    <citation type="submission" date="2021-06" db="EMBL/GenBank/DDBJ databases">
        <title>Caerostris extrusa draft genome.</title>
        <authorList>
            <person name="Kono N."/>
            <person name="Arakawa K."/>
        </authorList>
    </citation>
    <scope>NUCLEOTIDE SEQUENCE [LARGE SCALE GENOMIC DNA]</scope>
</reference>
<dbReference type="Proteomes" id="UP001054945">
    <property type="component" value="Unassembled WGS sequence"/>
</dbReference>
<proteinExistence type="predicted"/>
<comment type="caution">
    <text evidence="1">The sequence shown here is derived from an EMBL/GenBank/DDBJ whole genome shotgun (WGS) entry which is preliminary data.</text>
</comment>
<organism evidence="1 2">
    <name type="scientific">Caerostris extrusa</name>
    <name type="common">Bark spider</name>
    <name type="synonym">Caerostris bankana</name>
    <dbReference type="NCBI Taxonomy" id="172846"/>
    <lineage>
        <taxon>Eukaryota</taxon>
        <taxon>Metazoa</taxon>
        <taxon>Ecdysozoa</taxon>
        <taxon>Arthropoda</taxon>
        <taxon>Chelicerata</taxon>
        <taxon>Arachnida</taxon>
        <taxon>Araneae</taxon>
        <taxon>Araneomorphae</taxon>
        <taxon>Entelegynae</taxon>
        <taxon>Araneoidea</taxon>
        <taxon>Araneidae</taxon>
        <taxon>Caerostris</taxon>
    </lineage>
</organism>
<protein>
    <submittedName>
        <fullName evidence="1">Uncharacterized protein</fullName>
    </submittedName>
</protein>
<keyword evidence="2" id="KW-1185">Reference proteome</keyword>
<dbReference type="AlphaFoldDB" id="A0AAV4XTF6"/>
<evidence type="ECO:0000313" key="2">
    <source>
        <dbReference type="Proteomes" id="UP001054945"/>
    </source>
</evidence>